<feature type="domain" description="Helix-hairpin-helix DNA-binding motif class 1" evidence="2">
    <location>
        <begin position="100"/>
        <end position="119"/>
    </location>
</feature>
<dbReference type="SMART" id="SM00278">
    <property type="entry name" value="HhH1"/>
    <property type="match status" value="2"/>
</dbReference>
<feature type="domain" description="Helix-hairpin-helix DNA-binding motif class 1" evidence="2">
    <location>
        <begin position="126"/>
        <end position="145"/>
    </location>
</feature>
<dbReference type="SUPFAM" id="SSF47781">
    <property type="entry name" value="RuvA domain 2-like"/>
    <property type="match status" value="1"/>
</dbReference>
<dbReference type="InterPro" id="IPR010994">
    <property type="entry name" value="RuvA_2-like"/>
</dbReference>
<dbReference type="GO" id="GO:0006281">
    <property type="term" value="P:DNA repair"/>
    <property type="evidence" value="ECO:0007669"/>
    <property type="project" value="InterPro"/>
</dbReference>
<dbReference type="InterPro" id="IPR003583">
    <property type="entry name" value="Hlx-hairpin-Hlx_DNA-bd_motif"/>
</dbReference>
<organism evidence="3 4">
    <name type="scientific">candidate division WWE3 bacterium</name>
    <dbReference type="NCBI Taxonomy" id="2053526"/>
    <lineage>
        <taxon>Bacteria</taxon>
        <taxon>Katanobacteria</taxon>
    </lineage>
</organism>
<dbReference type="Pfam" id="PF12836">
    <property type="entry name" value="HHH_3"/>
    <property type="match status" value="1"/>
</dbReference>
<dbReference type="PANTHER" id="PTHR21180:SF32">
    <property type="entry name" value="ENDONUCLEASE_EXONUCLEASE_PHOSPHATASE FAMILY DOMAIN-CONTAINING PROTEIN 1"/>
    <property type="match status" value="1"/>
</dbReference>
<evidence type="ECO:0000259" key="2">
    <source>
        <dbReference type="SMART" id="SM00278"/>
    </source>
</evidence>
<name>A0A955LG62_UNCKA</name>
<feature type="transmembrane region" description="Helical" evidence="1">
    <location>
        <begin position="30"/>
        <end position="50"/>
    </location>
</feature>
<accession>A0A955LG62</accession>
<keyword evidence="1" id="KW-0812">Transmembrane</keyword>
<dbReference type="AlphaFoldDB" id="A0A955LG62"/>
<dbReference type="Proteomes" id="UP000701698">
    <property type="component" value="Unassembled WGS sequence"/>
</dbReference>
<evidence type="ECO:0000313" key="4">
    <source>
        <dbReference type="Proteomes" id="UP000701698"/>
    </source>
</evidence>
<keyword evidence="1" id="KW-1133">Transmembrane helix</keyword>
<evidence type="ECO:0000313" key="3">
    <source>
        <dbReference type="EMBL" id="MCA9389959.1"/>
    </source>
</evidence>
<reference evidence="3" key="2">
    <citation type="journal article" date="2021" name="Microbiome">
        <title>Successional dynamics and alternative stable states in a saline activated sludge microbial community over 9 years.</title>
        <authorList>
            <person name="Wang Y."/>
            <person name="Ye J."/>
            <person name="Ju F."/>
            <person name="Liu L."/>
            <person name="Boyd J.A."/>
            <person name="Deng Y."/>
            <person name="Parks D.H."/>
            <person name="Jiang X."/>
            <person name="Yin X."/>
            <person name="Woodcroft B.J."/>
            <person name="Tyson G.W."/>
            <person name="Hugenholtz P."/>
            <person name="Polz M.F."/>
            <person name="Zhang T."/>
        </authorList>
    </citation>
    <scope>NUCLEOTIDE SEQUENCE</scope>
    <source>
        <strain evidence="3">HKST-UBA01</strain>
    </source>
</reference>
<reference evidence="3" key="1">
    <citation type="submission" date="2020-04" db="EMBL/GenBank/DDBJ databases">
        <authorList>
            <person name="Zhang T."/>
        </authorList>
    </citation>
    <scope>NUCLEOTIDE SEQUENCE</scope>
    <source>
        <strain evidence="3">HKST-UBA01</strain>
    </source>
</reference>
<dbReference type="InterPro" id="IPR051675">
    <property type="entry name" value="Endo/Exo/Phosphatase_dom_1"/>
</dbReference>
<gene>
    <name evidence="3" type="ORF">KC571_01005</name>
</gene>
<evidence type="ECO:0000256" key="1">
    <source>
        <dbReference type="SAM" id="Phobius"/>
    </source>
</evidence>
<dbReference type="Gene3D" id="1.10.150.320">
    <property type="entry name" value="Photosystem II 12 kDa extrinsic protein"/>
    <property type="match status" value="1"/>
</dbReference>
<comment type="caution">
    <text evidence="3">The sequence shown here is derived from an EMBL/GenBank/DDBJ whole genome shotgun (WGS) entry which is preliminary data.</text>
</comment>
<proteinExistence type="predicted"/>
<dbReference type="PANTHER" id="PTHR21180">
    <property type="entry name" value="ENDONUCLEASE/EXONUCLEASE/PHOSPHATASE FAMILY DOMAIN-CONTAINING PROTEIN 1"/>
    <property type="match status" value="1"/>
</dbReference>
<protein>
    <submittedName>
        <fullName evidence="3">Helix-hairpin-helix domain-containing protein</fullName>
    </submittedName>
</protein>
<keyword evidence="1" id="KW-0472">Membrane</keyword>
<dbReference type="EMBL" id="JAGQKX010000014">
    <property type="protein sequence ID" value="MCA9389959.1"/>
    <property type="molecule type" value="Genomic_DNA"/>
</dbReference>
<dbReference type="GO" id="GO:0003677">
    <property type="term" value="F:DNA binding"/>
    <property type="evidence" value="ECO:0007669"/>
    <property type="project" value="InterPro"/>
</dbReference>
<sequence length="148" mass="16516">MKVILLTGLLHSLGNNIKTRIDLWGRELMAFFLGVFLSGIIGLFIVHSVYQQEKSEIVVHDPIEVFEAIIQQDSTPAPTQPPHNQDDIPTLININTATLLELERLPGIGPTFAKRIVEARPYKSISEIQKVSGIGSKRYSEIKDLISI</sequence>